<dbReference type="Gene3D" id="3.30.70.100">
    <property type="match status" value="1"/>
</dbReference>
<feature type="compositionally biased region" description="Pro residues" evidence="2">
    <location>
        <begin position="146"/>
        <end position="164"/>
    </location>
</feature>
<protein>
    <submittedName>
        <fullName evidence="4">Uncharacterized protein LOC104243987</fullName>
    </submittedName>
</protein>
<name>A0A1U7Y034_NICSY</name>
<keyword evidence="3" id="KW-1185">Reference proteome</keyword>
<reference evidence="3" key="1">
    <citation type="journal article" date="2013" name="Genome Biol.">
        <title>Reference genomes and transcriptomes of Nicotiana sylvestris and Nicotiana tomentosiformis.</title>
        <authorList>
            <person name="Sierro N."/>
            <person name="Battey J.N."/>
            <person name="Ouadi S."/>
            <person name="Bovet L."/>
            <person name="Goepfert S."/>
            <person name="Bakaher N."/>
            <person name="Peitsch M.C."/>
            <person name="Ivanov N.V."/>
        </authorList>
    </citation>
    <scope>NUCLEOTIDE SEQUENCE [LARGE SCALE GENOMIC DNA]</scope>
</reference>
<dbReference type="GO" id="GO:0046872">
    <property type="term" value="F:metal ion binding"/>
    <property type="evidence" value="ECO:0007669"/>
    <property type="project" value="UniProtKB-KW"/>
</dbReference>
<dbReference type="STRING" id="4096.A0A1U7Y034"/>
<organism evidence="3 4">
    <name type="scientific">Nicotiana sylvestris</name>
    <name type="common">Wood tobacco</name>
    <name type="synonym">South American tobacco</name>
    <dbReference type="NCBI Taxonomy" id="4096"/>
    <lineage>
        <taxon>Eukaryota</taxon>
        <taxon>Viridiplantae</taxon>
        <taxon>Streptophyta</taxon>
        <taxon>Embryophyta</taxon>
        <taxon>Tracheophyta</taxon>
        <taxon>Spermatophyta</taxon>
        <taxon>Magnoliopsida</taxon>
        <taxon>eudicotyledons</taxon>
        <taxon>Gunneridae</taxon>
        <taxon>Pentapetalae</taxon>
        <taxon>asterids</taxon>
        <taxon>lamiids</taxon>
        <taxon>Solanales</taxon>
        <taxon>Solanaceae</taxon>
        <taxon>Nicotianoideae</taxon>
        <taxon>Nicotianeae</taxon>
        <taxon>Nicotiana</taxon>
    </lineage>
</organism>
<proteinExistence type="predicted"/>
<sequence length="182" mass="20239">MKPLKNLIRMLSECFQPAPLPRPNEANLAFMVCVIKVKVRSVGWQKAVNRVLSSTKGVRQFKLKEDGKVEVSGIVDPALLMRNLAKSGKSAELEWIQFGQCSSNLFLPSQPPKPPEKGPFSQGPFRNFNHPRFALPRHGGYHGLQPPLPPPPLAPYSRPRPLPPAFYGHDSRDGHISNCNAM</sequence>
<accession>A0A1U7Y034</accession>
<dbReference type="PANTHER" id="PTHR45868">
    <property type="entry name" value="HEAVY METAL-ASSOCIATED ISOPRENYLATED PLANT PROTEIN 33-RELATED"/>
    <property type="match status" value="1"/>
</dbReference>
<dbReference type="OrthoDB" id="1913277at2759"/>
<gene>
    <name evidence="4" type="primary">LOC104243987</name>
</gene>
<evidence type="ECO:0000256" key="2">
    <source>
        <dbReference type="SAM" id="MobiDB-lite"/>
    </source>
</evidence>
<dbReference type="AlphaFoldDB" id="A0A1U7Y034"/>
<keyword evidence="1" id="KW-0479">Metal-binding</keyword>
<evidence type="ECO:0000313" key="4">
    <source>
        <dbReference type="RefSeq" id="XP_009797577.1"/>
    </source>
</evidence>
<dbReference type="PANTHER" id="PTHR45868:SF92">
    <property type="entry name" value="HMA DOMAIN-CONTAINING PROTEIN"/>
    <property type="match status" value="1"/>
</dbReference>
<dbReference type="Proteomes" id="UP000189701">
    <property type="component" value="Unplaced"/>
</dbReference>
<feature type="region of interest" description="Disordered" evidence="2">
    <location>
        <begin position="136"/>
        <end position="182"/>
    </location>
</feature>
<evidence type="ECO:0000256" key="1">
    <source>
        <dbReference type="ARBA" id="ARBA00022723"/>
    </source>
</evidence>
<reference evidence="4" key="2">
    <citation type="submission" date="2025-08" db="UniProtKB">
        <authorList>
            <consortium name="RefSeq"/>
        </authorList>
    </citation>
    <scope>IDENTIFICATION</scope>
    <source>
        <tissue evidence="4">Leaf</tissue>
    </source>
</reference>
<evidence type="ECO:0000313" key="3">
    <source>
        <dbReference type="Proteomes" id="UP000189701"/>
    </source>
</evidence>
<dbReference type="eggNOG" id="KOG1603">
    <property type="taxonomic scope" value="Eukaryota"/>
</dbReference>
<dbReference type="RefSeq" id="XP_009797577.1">
    <property type="nucleotide sequence ID" value="XM_009799275.1"/>
</dbReference>